<gene>
    <name evidence="4" type="ORF">LK3_34</name>
</gene>
<reference evidence="4" key="1">
    <citation type="submission" date="2016-10" db="EMBL/GenBank/DDBJ databases">
        <title>vB_BbrS_LK3 siphovirus of Bordetella bronchiseptica: our friend or foe?</title>
        <authorList>
            <person name="Petrovic A."/>
            <person name="Doffkay Z."/>
            <person name="Rakhely G."/>
            <person name="Knezevic P."/>
        </authorList>
    </citation>
    <scope>NUCLEOTIDE SEQUENCE [LARGE SCALE GENOMIC DNA]</scope>
</reference>
<dbReference type="PANTHER" id="PTHR43788">
    <property type="entry name" value="DNA2/NAM7 HELICASE FAMILY MEMBER"/>
    <property type="match status" value="1"/>
</dbReference>
<dbReference type="InterPro" id="IPR050534">
    <property type="entry name" value="Coronavir_polyprotein_1ab"/>
</dbReference>
<dbReference type="InterPro" id="IPR027417">
    <property type="entry name" value="P-loop_NTPase"/>
</dbReference>
<dbReference type="Pfam" id="PF13538">
    <property type="entry name" value="UvrD_C_2"/>
    <property type="match status" value="1"/>
</dbReference>
<dbReference type="GO" id="GO:0005524">
    <property type="term" value="F:ATP binding"/>
    <property type="evidence" value="ECO:0007669"/>
    <property type="project" value="UniProtKB-KW"/>
</dbReference>
<feature type="domain" description="UvrD-like helicase C-terminal" evidence="3">
    <location>
        <begin position="351"/>
        <end position="394"/>
    </location>
</feature>
<protein>
    <submittedName>
        <fullName evidence="4">Putative ATP-binding protein</fullName>
    </submittedName>
</protein>
<accession>A0A2D0W8S7</accession>
<dbReference type="PANTHER" id="PTHR43788:SF6">
    <property type="entry name" value="DNA HELICASE B"/>
    <property type="match status" value="1"/>
</dbReference>
<proteinExistence type="predicted"/>
<dbReference type="InterPro" id="IPR027785">
    <property type="entry name" value="UvrD-like_helicase_C"/>
</dbReference>
<evidence type="ECO:0000256" key="2">
    <source>
        <dbReference type="ARBA" id="ARBA00022840"/>
    </source>
</evidence>
<dbReference type="Gene3D" id="2.30.30.940">
    <property type="match status" value="1"/>
</dbReference>
<organism evidence="4">
    <name type="scientific">Bordetella phage LK3</name>
    <dbReference type="NCBI Taxonomy" id="1926943"/>
    <lineage>
        <taxon>Viruses</taxon>
        <taxon>Duplodnaviria</taxon>
        <taxon>Heunggongvirae</taxon>
        <taxon>Uroviricota</taxon>
        <taxon>Caudoviricetes</taxon>
        <taxon>Mesyanzhinovviridae</taxon>
        <taxon>Rabinowitzvirinae</taxon>
        <taxon>Vojvodinavirus</taxon>
        <taxon>Vojvodinavirus CN1</taxon>
        <taxon>Bordetella virus CN1</taxon>
    </lineage>
</organism>
<keyword evidence="2 4" id="KW-0067">ATP-binding</keyword>
<dbReference type="CDD" id="cd18809">
    <property type="entry name" value="SF1_C_RecD"/>
    <property type="match status" value="1"/>
</dbReference>
<dbReference type="Gene3D" id="3.40.50.300">
    <property type="entry name" value="P-loop containing nucleotide triphosphate hydrolases"/>
    <property type="match status" value="2"/>
</dbReference>
<name>A0A2D0W8S7_9CAUD</name>
<evidence type="ECO:0000256" key="1">
    <source>
        <dbReference type="ARBA" id="ARBA00022741"/>
    </source>
</evidence>
<dbReference type="Pfam" id="PF13604">
    <property type="entry name" value="AAA_30"/>
    <property type="match status" value="1"/>
</dbReference>
<dbReference type="SUPFAM" id="SSF52540">
    <property type="entry name" value="P-loop containing nucleoside triphosphate hydrolases"/>
    <property type="match status" value="1"/>
</dbReference>
<evidence type="ECO:0000259" key="3">
    <source>
        <dbReference type="Pfam" id="PF13538"/>
    </source>
</evidence>
<dbReference type="EMBL" id="KX961385">
    <property type="protein sequence ID" value="APL99065.1"/>
    <property type="molecule type" value="Genomic_DNA"/>
</dbReference>
<dbReference type="GO" id="GO:0003678">
    <property type="term" value="F:DNA helicase activity"/>
    <property type="evidence" value="ECO:0007669"/>
    <property type="project" value="UniProtKB-ARBA"/>
</dbReference>
<evidence type="ECO:0000313" key="4">
    <source>
        <dbReference type="EMBL" id="APL99065.1"/>
    </source>
</evidence>
<sequence length="399" mass="44920">MSNWSPQQQQALDRVGRWLKERDKPAFQLAGYAGTGKTTLAKHLAATVNGPVYFAAYTGKAAHVLTKSGAVNVSTIHKLIYTPKDKSQQRLKDLEAERAKLLTHSPVPKVLLEKVEKAIHQERTNLARPMFQLNTESPLYDAALLVVDEYSMIDEQMGEDLLSFGCPILALGDPGQLPPVQGKPFFTSKPDILLTEIHRQAQDNPIIWMSKEVREGRVLRPGDYGTSRVIPLARLPKEDLRGMVLSTDQLLVGRNATRISSNNRARELLGRTNALPQEGDKLVCLRNNHEIGLLNGQLWKARADAIFDGDHALLNIESEDGVKVEVSAHPDYFHGGKPEYWARKDAEEFDYGYALTVHKSQGSQWNNVLLFDEWYGRDRKEWLYTAITRAAERVDIVMM</sequence>
<keyword evidence="1" id="KW-0547">Nucleotide-binding</keyword>
<dbReference type="Proteomes" id="UP000241389">
    <property type="component" value="Segment"/>
</dbReference>